<dbReference type="AlphaFoldDB" id="A0A9D4V3L6"/>
<evidence type="ECO:0000313" key="1">
    <source>
        <dbReference type="EMBL" id="KAI5079141.1"/>
    </source>
</evidence>
<reference evidence="1" key="1">
    <citation type="submission" date="2021-01" db="EMBL/GenBank/DDBJ databases">
        <title>Adiantum capillus-veneris genome.</title>
        <authorList>
            <person name="Fang Y."/>
            <person name="Liao Q."/>
        </authorList>
    </citation>
    <scope>NUCLEOTIDE SEQUENCE</scope>
    <source>
        <strain evidence="1">H3</strain>
        <tissue evidence="1">Leaf</tissue>
    </source>
</reference>
<proteinExistence type="predicted"/>
<evidence type="ECO:0000313" key="2">
    <source>
        <dbReference type="Proteomes" id="UP000886520"/>
    </source>
</evidence>
<organism evidence="1 2">
    <name type="scientific">Adiantum capillus-veneris</name>
    <name type="common">Maidenhair fern</name>
    <dbReference type="NCBI Taxonomy" id="13818"/>
    <lineage>
        <taxon>Eukaryota</taxon>
        <taxon>Viridiplantae</taxon>
        <taxon>Streptophyta</taxon>
        <taxon>Embryophyta</taxon>
        <taxon>Tracheophyta</taxon>
        <taxon>Polypodiopsida</taxon>
        <taxon>Polypodiidae</taxon>
        <taxon>Polypodiales</taxon>
        <taxon>Pteridineae</taxon>
        <taxon>Pteridaceae</taxon>
        <taxon>Vittarioideae</taxon>
        <taxon>Adiantum</taxon>
    </lineage>
</organism>
<name>A0A9D4V3L6_ADICA</name>
<keyword evidence="2" id="KW-1185">Reference proteome</keyword>
<sequence>MDFKITTCTRALQLGPAHDDEKNLQIYTDLQQPAALIENQGLFDMFEAPTHVNLEATTHALTDQRSSASENEPTPTDADVAFCADGIEDSATASKPLLLLIAHVLLNDGLHGSRLRVSIDNQDTDAMNPSPTSIPSVLSLTFNFLMELALVDCFLLLMRMMQIRRSCQGRKGGSLAEMIQPQHSLVKPCAFEILETNFKIKPCQQLLFIPQLLFDPG</sequence>
<comment type="caution">
    <text evidence="1">The sequence shown here is derived from an EMBL/GenBank/DDBJ whole genome shotgun (WGS) entry which is preliminary data.</text>
</comment>
<protein>
    <submittedName>
        <fullName evidence="1">Uncharacterized protein</fullName>
    </submittedName>
</protein>
<dbReference type="Proteomes" id="UP000886520">
    <property type="component" value="Chromosome 6"/>
</dbReference>
<dbReference type="EMBL" id="JABFUD020000006">
    <property type="protein sequence ID" value="KAI5079141.1"/>
    <property type="molecule type" value="Genomic_DNA"/>
</dbReference>
<accession>A0A9D4V3L6</accession>
<gene>
    <name evidence="1" type="ORF">GOP47_0006812</name>
</gene>